<name>A0A0C3GIR1_PILCF</name>
<sequence>MPYPPKPVDHVQVMGIPATQTNFVAPVLRVIPTPKHAIFHYHHQLRHLRSSHHDSEIAFTFGSFYKSSYWLSNGRAG</sequence>
<dbReference type="EMBL" id="KN832973">
    <property type="protein sequence ID" value="KIM90536.1"/>
    <property type="molecule type" value="Genomic_DNA"/>
</dbReference>
<organism evidence="1 2">
    <name type="scientific">Piloderma croceum (strain F 1598)</name>
    <dbReference type="NCBI Taxonomy" id="765440"/>
    <lineage>
        <taxon>Eukaryota</taxon>
        <taxon>Fungi</taxon>
        <taxon>Dikarya</taxon>
        <taxon>Basidiomycota</taxon>
        <taxon>Agaricomycotina</taxon>
        <taxon>Agaricomycetes</taxon>
        <taxon>Agaricomycetidae</taxon>
        <taxon>Atheliales</taxon>
        <taxon>Atheliaceae</taxon>
        <taxon>Piloderma</taxon>
    </lineage>
</organism>
<reference evidence="2" key="2">
    <citation type="submission" date="2015-01" db="EMBL/GenBank/DDBJ databases">
        <title>Evolutionary Origins and Diversification of the Mycorrhizal Mutualists.</title>
        <authorList>
            <consortium name="DOE Joint Genome Institute"/>
            <consortium name="Mycorrhizal Genomics Consortium"/>
            <person name="Kohler A."/>
            <person name="Kuo A."/>
            <person name="Nagy L.G."/>
            <person name="Floudas D."/>
            <person name="Copeland A."/>
            <person name="Barry K.W."/>
            <person name="Cichocki N."/>
            <person name="Veneault-Fourrey C."/>
            <person name="LaButti K."/>
            <person name="Lindquist E.A."/>
            <person name="Lipzen A."/>
            <person name="Lundell T."/>
            <person name="Morin E."/>
            <person name="Murat C."/>
            <person name="Riley R."/>
            <person name="Ohm R."/>
            <person name="Sun H."/>
            <person name="Tunlid A."/>
            <person name="Henrissat B."/>
            <person name="Grigoriev I.V."/>
            <person name="Hibbett D.S."/>
            <person name="Martin F."/>
        </authorList>
    </citation>
    <scope>NUCLEOTIDE SEQUENCE [LARGE SCALE GENOMIC DNA]</scope>
    <source>
        <strain evidence="2">F 1598</strain>
    </source>
</reference>
<accession>A0A0C3GIR1</accession>
<reference evidence="1 2" key="1">
    <citation type="submission" date="2014-04" db="EMBL/GenBank/DDBJ databases">
        <authorList>
            <consortium name="DOE Joint Genome Institute"/>
            <person name="Kuo A."/>
            <person name="Tarkka M."/>
            <person name="Buscot F."/>
            <person name="Kohler A."/>
            <person name="Nagy L.G."/>
            <person name="Floudas D."/>
            <person name="Copeland A."/>
            <person name="Barry K.W."/>
            <person name="Cichocki N."/>
            <person name="Veneault-Fourrey C."/>
            <person name="LaButti K."/>
            <person name="Lindquist E.A."/>
            <person name="Lipzen A."/>
            <person name="Lundell T."/>
            <person name="Morin E."/>
            <person name="Murat C."/>
            <person name="Sun H."/>
            <person name="Tunlid A."/>
            <person name="Henrissat B."/>
            <person name="Grigoriev I.V."/>
            <person name="Hibbett D.S."/>
            <person name="Martin F."/>
            <person name="Nordberg H.P."/>
            <person name="Cantor M.N."/>
            <person name="Hua S.X."/>
        </authorList>
    </citation>
    <scope>NUCLEOTIDE SEQUENCE [LARGE SCALE GENOMIC DNA]</scope>
    <source>
        <strain evidence="1 2">F 1598</strain>
    </source>
</reference>
<evidence type="ECO:0000313" key="1">
    <source>
        <dbReference type="EMBL" id="KIM90536.1"/>
    </source>
</evidence>
<gene>
    <name evidence="1" type="ORF">PILCRDRAFT_186785</name>
</gene>
<dbReference type="AlphaFoldDB" id="A0A0C3GIR1"/>
<protein>
    <submittedName>
        <fullName evidence="1">Uncharacterized protein</fullName>
    </submittedName>
</protein>
<dbReference type="InParanoid" id="A0A0C3GIR1"/>
<evidence type="ECO:0000313" key="2">
    <source>
        <dbReference type="Proteomes" id="UP000054166"/>
    </source>
</evidence>
<dbReference type="HOGENOM" id="CLU_2638915_0_0_1"/>
<dbReference type="Proteomes" id="UP000054166">
    <property type="component" value="Unassembled WGS sequence"/>
</dbReference>
<proteinExistence type="predicted"/>
<keyword evidence="2" id="KW-1185">Reference proteome</keyword>